<dbReference type="SUPFAM" id="SSF103473">
    <property type="entry name" value="MFS general substrate transporter"/>
    <property type="match status" value="1"/>
</dbReference>
<feature type="transmembrane region" description="Helical" evidence="4">
    <location>
        <begin position="12"/>
        <end position="35"/>
    </location>
</feature>
<dbReference type="Pfam" id="PF07690">
    <property type="entry name" value="MFS_1"/>
    <property type="match status" value="1"/>
</dbReference>
<keyword evidence="2 4" id="KW-1133">Transmembrane helix</keyword>
<evidence type="ECO:0000256" key="3">
    <source>
        <dbReference type="ARBA" id="ARBA00023136"/>
    </source>
</evidence>
<evidence type="ECO:0000256" key="4">
    <source>
        <dbReference type="SAM" id="Phobius"/>
    </source>
</evidence>
<dbReference type="InterPro" id="IPR011701">
    <property type="entry name" value="MFS"/>
</dbReference>
<feature type="transmembrane region" description="Helical" evidence="4">
    <location>
        <begin position="131"/>
        <end position="158"/>
    </location>
</feature>
<feature type="transmembrane region" description="Helical" evidence="4">
    <location>
        <begin position="376"/>
        <end position="398"/>
    </location>
</feature>
<evidence type="ECO:0000313" key="5">
    <source>
        <dbReference type="EMBL" id="NMD89149.1"/>
    </source>
</evidence>
<dbReference type="Gene3D" id="1.20.1250.20">
    <property type="entry name" value="MFS general substrate transporter like domains"/>
    <property type="match status" value="1"/>
</dbReference>
<dbReference type="GO" id="GO:0022857">
    <property type="term" value="F:transmembrane transporter activity"/>
    <property type="evidence" value="ECO:0007669"/>
    <property type="project" value="InterPro"/>
</dbReference>
<dbReference type="CDD" id="cd06174">
    <property type="entry name" value="MFS"/>
    <property type="match status" value="1"/>
</dbReference>
<feature type="transmembrane region" description="Helical" evidence="4">
    <location>
        <begin position="254"/>
        <end position="281"/>
    </location>
</feature>
<dbReference type="EMBL" id="JABAEW010000081">
    <property type="protein sequence ID" value="NMD89149.1"/>
    <property type="molecule type" value="Genomic_DNA"/>
</dbReference>
<feature type="transmembrane region" description="Helical" evidence="4">
    <location>
        <begin position="170"/>
        <end position="190"/>
    </location>
</feature>
<dbReference type="PANTHER" id="PTHR23528">
    <property type="match status" value="1"/>
</dbReference>
<reference evidence="5 6" key="1">
    <citation type="submission" date="2020-04" db="EMBL/GenBank/DDBJ databases">
        <authorList>
            <person name="Hitch T.C.A."/>
            <person name="Wylensek D."/>
            <person name="Clavel T."/>
        </authorList>
    </citation>
    <scope>NUCLEOTIDE SEQUENCE [LARGE SCALE GENOMIC DNA]</scope>
    <source>
        <strain evidence="5 6">COR2-253-APC-1A</strain>
    </source>
</reference>
<sequence>MSKKVWNKGTLIYTGSSIVILFLLLLFGDFVWSIRERSVGMIARILLKQFGATDALNGLIISSIPSVIGMFLGPVIAYHSDRTRSRYGRRIPYLFITTPIVFVGLLGMGFIQELASGVQFVFNGILHRETVVLWMFAGFWIFFEFGVIAGNAVFTALINDVVPQELLGRFYGLFRIIGLLAGSVFHYWFFGFIENHYMLLFLGIGVLYVISFSIICFKVKEGNYEPLPKLPDDTRHSAGSAVATYFRECFSSPYYLLLFAVLLMIGNTFMPINLYCVFLAKQLNISMDSYGKLIAYSYLISICLSFPLGILADHFHPLRCGIVSMGSYALCMGISGFLINGESSFGVAVITHTVISGSILTITASLPMRLLPQMKFAQYSSACGLFGVLINLLGIPALGHVLDVCGNYRLLFFFNAGLAFLTVILMLIYYPFFLKHGGIKSYCAPEIV</sequence>
<dbReference type="InterPro" id="IPR036259">
    <property type="entry name" value="MFS_trans_sf"/>
</dbReference>
<feature type="transmembrane region" description="Helical" evidence="4">
    <location>
        <begin position="196"/>
        <end position="217"/>
    </location>
</feature>
<feature type="transmembrane region" description="Helical" evidence="4">
    <location>
        <begin position="410"/>
        <end position="432"/>
    </location>
</feature>
<dbReference type="RefSeq" id="WP_168964082.1">
    <property type="nucleotide sequence ID" value="NZ_JABAEW010000081.1"/>
</dbReference>
<keyword evidence="1 4" id="KW-0812">Transmembrane</keyword>
<feature type="transmembrane region" description="Helical" evidence="4">
    <location>
        <begin position="55"/>
        <end position="79"/>
    </location>
</feature>
<name>A0A848B651_9BACT</name>
<proteinExistence type="predicted"/>
<comment type="caution">
    <text evidence="5">The sequence shown here is derived from an EMBL/GenBank/DDBJ whole genome shotgun (WGS) entry which is preliminary data.</text>
</comment>
<feature type="transmembrane region" description="Helical" evidence="4">
    <location>
        <begin position="318"/>
        <end position="339"/>
    </location>
</feature>
<evidence type="ECO:0000256" key="2">
    <source>
        <dbReference type="ARBA" id="ARBA00022989"/>
    </source>
</evidence>
<dbReference type="AlphaFoldDB" id="A0A848B651"/>
<organism evidence="5 6">
    <name type="scientific">Victivallis vadensis</name>
    <dbReference type="NCBI Taxonomy" id="172901"/>
    <lineage>
        <taxon>Bacteria</taxon>
        <taxon>Pseudomonadati</taxon>
        <taxon>Lentisphaerota</taxon>
        <taxon>Lentisphaeria</taxon>
        <taxon>Victivallales</taxon>
        <taxon>Victivallaceae</taxon>
        <taxon>Victivallis</taxon>
    </lineage>
</organism>
<evidence type="ECO:0000256" key="1">
    <source>
        <dbReference type="ARBA" id="ARBA00022692"/>
    </source>
</evidence>
<feature type="transmembrane region" description="Helical" evidence="4">
    <location>
        <begin position="293"/>
        <end position="311"/>
    </location>
</feature>
<evidence type="ECO:0000313" key="6">
    <source>
        <dbReference type="Proteomes" id="UP000576225"/>
    </source>
</evidence>
<feature type="transmembrane region" description="Helical" evidence="4">
    <location>
        <begin position="91"/>
        <end position="111"/>
    </location>
</feature>
<feature type="transmembrane region" description="Helical" evidence="4">
    <location>
        <begin position="345"/>
        <end position="364"/>
    </location>
</feature>
<dbReference type="Proteomes" id="UP000576225">
    <property type="component" value="Unassembled WGS sequence"/>
</dbReference>
<gene>
    <name evidence="5" type="ORF">HF882_21420</name>
</gene>
<keyword evidence="3 4" id="KW-0472">Membrane</keyword>
<protein>
    <submittedName>
        <fullName evidence="5">MFS transporter</fullName>
    </submittedName>
</protein>
<accession>A0A848B651</accession>
<dbReference type="PANTHER" id="PTHR23528:SF1">
    <property type="entry name" value="MAJOR FACILITATOR SUPERFAMILY (MFS) PROFILE DOMAIN-CONTAINING PROTEIN"/>
    <property type="match status" value="1"/>
</dbReference>